<evidence type="ECO:0000256" key="5">
    <source>
        <dbReference type="SAM" id="Phobius"/>
    </source>
</evidence>
<evidence type="ECO:0000256" key="3">
    <source>
        <dbReference type="ARBA" id="ARBA00023082"/>
    </source>
</evidence>
<feature type="domain" description="HTH luxR-type" evidence="6">
    <location>
        <begin position="142"/>
        <end position="169"/>
    </location>
</feature>
<dbReference type="SUPFAM" id="SSF88659">
    <property type="entry name" value="Sigma3 and sigma4 domains of RNA polymerase sigma factors"/>
    <property type="match status" value="1"/>
</dbReference>
<evidence type="ECO:0000259" key="6">
    <source>
        <dbReference type="PROSITE" id="PS00622"/>
    </source>
</evidence>
<dbReference type="InterPro" id="IPR013325">
    <property type="entry name" value="RNA_pol_sigma_r2"/>
</dbReference>
<dbReference type="CDD" id="cd06171">
    <property type="entry name" value="Sigma70_r4"/>
    <property type="match status" value="1"/>
</dbReference>
<dbReference type="InterPro" id="IPR013324">
    <property type="entry name" value="RNA_pol_sigma_r3/r4-like"/>
</dbReference>
<protein>
    <submittedName>
        <fullName evidence="7">RNA polymerase sigma-70 factor</fullName>
    </submittedName>
</protein>
<proteinExistence type="inferred from homology"/>
<dbReference type="EMBL" id="JAPDPI010000005">
    <property type="protein sequence ID" value="MCW3804781.1"/>
    <property type="molecule type" value="Genomic_DNA"/>
</dbReference>
<dbReference type="AlphaFoldDB" id="A0AAE3MC79"/>
<dbReference type="SMART" id="SM00421">
    <property type="entry name" value="HTH_LUXR"/>
    <property type="match status" value="1"/>
</dbReference>
<keyword evidence="8" id="KW-1185">Reference proteome</keyword>
<dbReference type="NCBIfam" id="TIGR02985">
    <property type="entry name" value="Sig70_bacteroi1"/>
    <property type="match status" value="1"/>
</dbReference>
<comment type="caution">
    <text evidence="7">The sequence shown here is derived from an EMBL/GenBank/DDBJ whole genome shotgun (WGS) entry which is preliminary data.</text>
</comment>
<sequence length="195" mass="22647">MTEKELLTRLSRGDESAFEQIFVAYYQPLVVFANKLVFDIDMARDLVQGVIVHFYEKREEIQIHTSLKAHLYQSVRNKCLNHLKREQTLRTHHSVLFQESKEAEGAFHDIMEETELENKIFQVINTLPGQCRKIFEMSRFQGKTNQEIADELSISKRTVETQISNALKKMRQKLSQYMGILVSVAIGIFIVLLGI</sequence>
<dbReference type="GO" id="GO:0016987">
    <property type="term" value="F:sigma factor activity"/>
    <property type="evidence" value="ECO:0007669"/>
    <property type="project" value="UniProtKB-KW"/>
</dbReference>
<accession>A0AAE3MC79</accession>
<keyword evidence="5" id="KW-0812">Transmembrane</keyword>
<dbReference type="NCBIfam" id="TIGR02937">
    <property type="entry name" value="sigma70-ECF"/>
    <property type="match status" value="1"/>
</dbReference>
<organism evidence="7 8">
    <name type="scientific">Plebeiibacterium marinum</name>
    <dbReference type="NCBI Taxonomy" id="2992111"/>
    <lineage>
        <taxon>Bacteria</taxon>
        <taxon>Pseudomonadati</taxon>
        <taxon>Bacteroidota</taxon>
        <taxon>Bacteroidia</taxon>
        <taxon>Marinilabiliales</taxon>
        <taxon>Marinilabiliaceae</taxon>
        <taxon>Plebeiibacterium</taxon>
    </lineage>
</organism>
<dbReference type="InterPro" id="IPR014327">
    <property type="entry name" value="RNA_pol_sigma70_bacteroid"/>
</dbReference>
<evidence type="ECO:0000256" key="1">
    <source>
        <dbReference type="ARBA" id="ARBA00010641"/>
    </source>
</evidence>
<dbReference type="InterPro" id="IPR007627">
    <property type="entry name" value="RNA_pol_sigma70_r2"/>
</dbReference>
<dbReference type="GO" id="GO:0006352">
    <property type="term" value="P:DNA-templated transcription initiation"/>
    <property type="evidence" value="ECO:0007669"/>
    <property type="project" value="InterPro"/>
</dbReference>
<dbReference type="PROSITE" id="PS00622">
    <property type="entry name" value="HTH_LUXR_1"/>
    <property type="match status" value="1"/>
</dbReference>
<evidence type="ECO:0000313" key="7">
    <source>
        <dbReference type="EMBL" id="MCW3804781.1"/>
    </source>
</evidence>
<dbReference type="PANTHER" id="PTHR43133:SF46">
    <property type="entry name" value="RNA POLYMERASE SIGMA-70 FACTOR ECF SUBFAMILY"/>
    <property type="match status" value="1"/>
</dbReference>
<keyword evidence="5" id="KW-0472">Membrane</keyword>
<evidence type="ECO:0000256" key="2">
    <source>
        <dbReference type="ARBA" id="ARBA00023015"/>
    </source>
</evidence>
<dbReference type="Gene3D" id="1.10.10.10">
    <property type="entry name" value="Winged helix-like DNA-binding domain superfamily/Winged helix DNA-binding domain"/>
    <property type="match status" value="1"/>
</dbReference>
<evidence type="ECO:0000313" key="8">
    <source>
        <dbReference type="Proteomes" id="UP001207408"/>
    </source>
</evidence>
<feature type="transmembrane region" description="Helical" evidence="5">
    <location>
        <begin position="177"/>
        <end position="194"/>
    </location>
</feature>
<keyword evidence="2" id="KW-0805">Transcription regulation</keyword>
<keyword evidence="4" id="KW-0804">Transcription</keyword>
<comment type="similarity">
    <text evidence="1">Belongs to the sigma-70 factor family. ECF subfamily.</text>
</comment>
<evidence type="ECO:0000256" key="4">
    <source>
        <dbReference type="ARBA" id="ARBA00023163"/>
    </source>
</evidence>
<dbReference type="RefSeq" id="WP_301198003.1">
    <property type="nucleotide sequence ID" value="NZ_JAPDPI010000005.1"/>
</dbReference>
<dbReference type="InterPro" id="IPR014284">
    <property type="entry name" value="RNA_pol_sigma-70_dom"/>
</dbReference>
<dbReference type="Pfam" id="PF04542">
    <property type="entry name" value="Sigma70_r2"/>
    <property type="match status" value="1"/>
</dbReference>
<dbReference type="InterPro" id="IPR039425">
    <property type="entry name" value="RNA_pol_sigma-70-like"/>
</dbReference>
<dbReference type="PANTHER" id="PTHR43133">
    <property type="entry name" value="RNA POLYMERASE ECF-TYPE SIGMA FACTO"/>
    <property type="match status" value="1"/>
</dbReference>
<dbReference type="Proteomes" id="UP001207408">
    <property type="component" value="Unassembled WGS sequence"/>
</dbReference>
<name>A0AAE3MC79_9BACT</name>
<dbReference type="SUPFAM" id="SSF88946">
    <property type="entry name" value="Sigma2 domain of RNA polymerase sigma factors"/>
    <property type="match status" value="1"/>
</dbReference>
<keyword evidence="5" id="KW-1133">Transmembrane helix</keyword>
<dbReference type="InterPro" id="IPR013249">
    <property type="entry name" value="RNA_pol_sigma70_r4_t2"/>
</dbReference>
<dbReference type="InterPro" id="IPR000792">
    <property type="entry name" value="Tscrpt_reg_LuxR_C"/>
</dbReference>
<reference evidence="7" key="1">
    <citation type="submission" date="2022-10" db="EMBL/GenBank/DDBJ databases">
        <authorList>
            <person name="Yu W.X."/>
        </authorList>
    </citation>
    <scope>NUCLEOTIDE SEQUENCE</scope>
    <source>
        <strain evidence="7">D04</strain>
    </source>
</reference>
<dbReference type="Pfam" id="PF08281">
    <property type="entry name" value="Sigma70_r4_2"/>
    <property type="match status" value="1"/>
</dbReference>
<dbReference type="InterPro" id="IPR036388">
    <property type="entry name" value="WH-like_DNA-bd_sf"/>
</dbReference>
<gene>
    <name evidence="7" type="ORF">OM074_04030</name>
</gene>
<dbReference type="GO" id="GO:0003677">
    <property type="term" value="F:DNA binding"/>
    <property type="evidence" value="ECO:0007669"/>
    <property type="project" value="InterPro"/>
</dbReference>
<keyword evidence="3" id="KW-0731">Sigma factor</keyword>
<dbReference type="Gene3D" id="1.10.1740.10">
    <property type="match status" value="1"/>
</dbReference>